<evidence type="ECO:0000256" key="3">
    <source>
        <dbReference type="ARBA" id="ARBA00022578"/>
    </source>
</evidence>
<feature type="non-terminal residue" evidence="7">
    <location>
        <position position="1"/>
    </location>
</feature>
<dbReference type="EMBL" id="ADMG01000041">
    <property type="protein sequence ID" value="EKB30460.1"/>
    <property type="molecule type" value="Genomic_DNA"/>
</dbReference>
<dbReference type="HOGENOM" id="CLU_036805_13_1_4"/>
<dbReference type="Pfam" id="PF00872">
    <property type="entry name" value="Transposase_mut"/>
    <property type="match status" value="1"/>
</dbReference>
<keyword evidence="4 6" id="KW-0238">DNA-binding</keyword>
<keyword evidence="6" id="KW-0814">Transposable element</keyword>
<dbReference type="PANTHER" id="PTHR33217:SF8">
    <property type="entry name" value="MUTATOR FAMILY TRANSPOSASE"/>
    <property type="match status" value="1"/>
</dbReference>
<dbReference type="eggNOG" id="COG3328">
    <property type="taxonomic scope" value="Bacteria"/>
</dbReference>
<dbReference type="Proteomes" id="UP000005835">
    <property type="component" value="Unassembled WGS sequence"/>
</dbReference>
<evidence type="ECO:0000256" key="1">
    <source>
        <dbReference type="ARBA" id="ARBA00002190"/>
    </source>
</evidence>
<dbReference type="PATRIC" id="fig|742823.3.peg.1867"/>
<dbReference type="GO" id="GO:0003677">
    <property type="term" value="F:DNA binding"/>
    <property type="evidence" value="ECO:0007669"/>
    <property type="project" value="UniProtKB-UniRule"/>
</dbReference>
<reference evidence="7 8" key="1">
    <citation type="submission" date="2012-05" db="EMBL/GenBank/DDBJ databases">
        <title>The Genome Sequence of Sutterella wadsworthensis 2_1_59BFAA.</title>
        <authorList>
            <consortium name="The Broad Institute Genome Sequencing Platform"/>
            <person name="Earl A."/>
            <person name="Ward D."/>
            <person name="Feldgarden M."/>
            <person name="Gevers D."/>
            <person name="Daigneault M."/>
            <person name="Strauss J."/>
            <person name="Allen-Vercoe E."/>
            <person name="Walker B."/>
            <person name="Young S.K."/>
            <person name="Zeng Q."/>
            <person name="Gargeya S."/>
            <person name="Fitzgerald M."/>
            <person name="Haas B."/>
            <person name="Abouelleil A."/>
            <person name="Alvarado L."/>
            <person name="Arachchi H.M."/>
            <person name="Berlin A.M."/>
            <person name="Chapman S.B."/>
            <person name="Goldberg J."/>
            <person name="Griggs A."/>
            <person name="Gujja S."/>
            <person name="Hansen M."/>
            <person name="Howarth C."/>
            <person name="Imamovic A."/>
            <person name="Larimer J."/>
            <person name="McCowen C."/>
            <person name="Montmayeur A."/>
            <person name="Murphy C."/>
            <person name="Neiman D."/>
            <person name="Pearson M."/>
            <person name="Priest M."/>
            <person name="Roberts A."/>
            <person name="Saif S."/>
            <person name="Shea T."/>
            <person name="Sisk P."/>
            <person name="Sykes S."/>
            <person name="Wortman J."/>
            <person name="Nusbaum C."/>
            <person name="Birren B."/>
        </authorList>
    </citation>
    <scope>NUCLEOTIDE SEQUENCE [LARGE SCALE GENOMIC DNA]</scope>
    <source>
        <strain evidence="7 8">2_1_59BFAA</strain>
    </source>
</reference>
<organism evidence="7 8">
    <name type="scientific">Sutterella wadsworthensis 2_1_59BFAA</name>
    <dbReference type="NCBI Taxonomy" id="742823"/>
    <lineage>
        <taxon>Bacteria</taxon>
        <taxon>Pseudomonadati</taxon>
        <taxon>Pseudomonadota</taxon>
        <taxon>Betaproteobacteria</taxon>
        <taxon>Burkholderiales</taxon>
        <taxon>Sutterellaceae</taxon>
        <taxon>Sutterella</taxon>
    </lineage>
</organism>
<dbReference type="PANTHER" id="PTHR33217">
    <property type="entry name" value="TRANSPOSASE FOR INSERTION SEQUENCE ELEMENT IS1081"/>
    <property type="match status" value="1"/>
</dbReference>
<evidence type="ECO:0000256" key="2">
    <source>
        <dbReference type="ARBA" id="ARBA00010961"/>
    </source>
</evidence>
<dbReference type="STRING" id="742823.HMPREF9465_01874"/>
<dbReference type="GO" id="GO:0004803">
    <property type="term" value="F:transposase activity"/>
    <property type="evidence" value="ECO:0007669"/>
    <property type="project" value="UniProtKB-UniRule"/>
</dbReference>
<dbReference type="RefSeq" id="WP_005436399.1">
    <property type="nucleotide sequence ID" value="NZ_JH815519.1"/>
</dbReference>
<protein>
    <recommendedName>
        <fullName evidence="6">Mutator family transposase</fullName>
    </recommendedName>
</protein>
<keyword evidence="5 6" id="KW-0233">DNA recombination</keyword>
<evidence type="ECO:0000256" key="6">
    <source>
        <dbReference type="RuleBase" id="RU365089"/>
    </source>
</evidence>
<comment type="caution">
    <text evidence="7">The sequence shown here is derived from an EMBL/GenBank/DDBJ whole genome shotgun (WGS) entry which is preliminary data.</text>
</comment>
<comment type="function">
    <text evidence="1 6">Required for the transposition of the insertion element.</text>
</comment>
<name>K1JFS2_9BURK</name>
<accession>K1JFS2</accession>
<dbReference type="PROSITE" id="PS01007">
    <property type="entry name" value="TRANSPOSASE_MUTATOR"/>
    <property type="match status" value="1"/>
</dbReference>
<dbReference type="InterPro" id="IPR001207">
    <property type="entry name" value="Transposase_mutator"/>
</dbReference>
<keyword evidence="3 6" id="KW-0815">Transposition</keyword>
<evidence type="ECO:0000313" key="8">
    <source>
        <dbReference type="Proteomes" id="UP000005835"/>
    </source>
</evidence>
<evidence type="ECO:0000313" key="7">
    <source>
        <dbReference type="EMBL" id="EKB30460.1"/>
    </source>
</evidence>
<evidence type="ECO:0000256" key="5">
    <source>
        <dbReference type="ARBA" id="ARBA00023172"/>
    </source>
</evidence>
<comment type="similarity">
    <text evidence="2 6">Belongs to the transposase mutator family.</text>
</comment>
<sequence>EDILIAVTDGLKGMTEALETVYPQTLHQTCIVHLIRASTSFVSHKDRAAVCKELKPIYQAMDADAAERALERFGSTAMGKKYPAIIQIWERAWAQVIPFFQFPPEIRTLIYTTNAIEGLNRAIRKVIKTRTLFPNEDAAKKLIYLAIMNFTASWKRATPKWAAAMPQFALLFGERFTGAME</sequence>
<proteinExistence type="inferred from homology"/>
<dbReference type="GO" id="GO:0006313">
    <property type="term" value="P:DNA transposition"/>
    <property type="evidence" value="ECO:0007669"/>
    <property type="project" value="UniProtKB-UniRule"/>
</dbReference>
<gene>
    <name evidence="7" type="ORF">HMPREF9465_01874</name>
</gene>
<evidence type="ECO:0000256" key="4">
    <source>
        <dbReference type="ARBA" id="ARBA00023125"/>
    </source>
</evidence>
<keyword evidence="8" id="KW-1185">Reference proteome</keyword>
<dbReference type="AlphaFoldDB" id="K1JFS2"/>